<reference evidence="5 6" key="1">
    <citation type="submission" date="2018-11" db="EMBL/GenBank/DDBJ databases">
        <title>Genomic Encyclopedia of Type Strains, Phase IV (KMG-IV): sequencing the most valuable type-strain genomes for metagenomic binning, comparative biology and taxonomic classification.</title>
        <authorList>
            <person name="Goeker M."/>
        </authorList>
    </citation>
    <scope>NUCLEOTIDE SEQUENCE [LARGE SCALE GENOMIC DNA]</scope>
    <source>
        <strain evidence="5 6">DSM 26537</strain>
    </source>
</reference>
<dbReference type="PROSITE" id="PS00211">
    <property type="entry name" value="ABC_TRANSPORTER_1"/>
    <property type="match status" value="1"/>
</dbReference>
<dbReference type="InterPro" id="IPR017871">
    <property type="entry name" value="ABC_transporter-like_CS"/>
</dbReference>
<keyword evidence="1" id="KW-0813">Transport</keyword>
<dbReference type="InterPro" id="IPR050093">
    <property type="entry name" value="ABC_SmlMolc_Importer"/>
</dbReference>
<keyword evidence="3 5" id="KW-0067">ATP-binding</keyword>
<dbReference type="GO" id="GO:0016887">
    <property type="term" value="F:ATP hydrolysis activity"/>
    <property type="evidence" value="ECO:0007669"/>
    <property type="project" value="InterPro"/>
</dbReference>
<protein>
    <submittedName>
        <fullName evidence="5">Molybdate transport system ATP-binding protein</fullName>
    </submittedName>
</protein>
<dbReference type="EMBL" id="RJVG01000004">
    <property type="protein sequence ID" value="ROR28459.1"/>
    <property type="molecule type" value="Genomic_DNA"/>
</dbReference>
<dbReference type="Proteomes" id="UP000273083">
    <property type="component" value="Unassembled WGS sequence"/>
</dbReference>
<dbReference type="InterPro" id="IPR003593">
    <property type="entry name" value="AAA+_ATPase"/>
</dbReference>
<accession>A0A3N1XP57</accession>
<dbReference type="InterPro" id="IPR027417">
    <property type="entry name" value="P-loop_NTPase"/>
</dbReference>
<sequence length="350" mass="40104">MSLYVDIKKKYKGFDLDVSLENKGQRLGILGASGCGKSLTLKCIAGIEKPDEGKIVLNQKVLFDSSNRINLRPQKRKVGYMFQNYALFPNMTVAKNIEIGIERTRDKHHIVEKMINLFQLDGLENRYPYSLSGGQQQRVALARILAFEPEVLLLDEPFSAMDSYLKEQLQQELLEVLKKYEVDTLIVSHSRDEIYKLCNNMAIIEKGKMIELGNTKDIFYNPINAATARLTGCKNISKAYKISDFEVAALNWNIVLKTKKKVTEDITYVGIRAHDIRCGDPLVMENTMQVTCVGITETPFEWNVLLHNRDESSFGKNIWWKITKGYWKEILKEKAPNRISFPSEKLVLLK</sequence>
<dbReference type="GO" id="GO:0005524">
    <property type="term" value="F:ATP binding"/>
    <property type="evidence" value="ECO:0007669"/>
    <property type="project" value="UniProtKB-KW"/>
</dbReference>
<keyword evidence="2" id="KW-0547">Nucleotide-binding</keyword>
<dbReference type="RefSeq" id="WP_123608968.1">
    <property type="nucleotide sequence ID" value="NZ_RJVG01000004.1"/>
</dbReference>
<evidence type="ECO:0000256" key="3">
    <source>
        <dbReference type="ARBA" id="ARBA00022840"/>
    </source>
</evidence>
<dbReference type="OrthoDB" id="9802264at2"/>
<dbReference type="Gene3D" id="3.40.50.300">
    <property type="entry name" value="P-loop containing nucleotide triphosphate hydrolases"/>
    <property type="match status" value="1"/>
</dbReference>
<evidence type="ECO:0000313" key="6">
    <source>
        <dbReference type="Proteomes" id="UP000273083"/>
    </source>
</evidence>
<dbReference type="SUPFAM" id="SSF52540">
    <property type="entry name" value="P-loop containing nucleoside triphosphate hydrolases"/>
    <property type="match status" value="1"/>
</dbReference>
<gene>
    <name evidence="5" type="ORF">EDD66_10441</name>
</gene>
<comment type="caution">
    <text evidence="5">The sequence shown here is derived from an EMBL/GenBank/DDBJ whole genome shotgun (WGS) entry which is preliminary data.</text>
</comment>
<dbReference type="InterPro" id="IPR003439">
    <property type="entry name" value="ABC_transporter-like_ATP-bd"/>
</dbReference>
<dbReference type="PROSITE" id="PS50893">
    <property type="entry name" value="ABC_TRANSPORTER_2"/>
    <property type="match status" value="1"/>
</dbReference>
<feature type="domain" description="ABC transporter" evidence="4">
    <location>
        <begin position="2"/>
        <end position="231"/>
    </location>
</feature>
<dbReference type="PANTHER" id="PTHR42781:SF4">
    <property type="entry name" value="SPERMIDINE_PUTRESCINE IMPORT ATP-BINDING PROTEIN POTA"/>
    <property type="match status" value="1"/>
</dbReference>
<dbReference type="PANTHER" id="PTHR42781">
    <property type="entry name" value="SPERMIDINE/PUTRESCINE IMPORT ATP-BINDING PROTEIN POTA"/>
    <property type="match status" value="1"/>
</dbReference>
<evidence type="ECO:0000256" key="1">
    <source>
        <dbReference type="ARBA" id="ARBA00022448"/>
    </source>
</evidence>
<organism evidence="5 6">
    <name type="scientific">Mobilisporobacter senegalensis</name>
    <dbReference type="NCBI Taxonomy" id="1329262"/>
    <lineage>
        <taxon>Bacteria</taxon>
        <taxon>Bacillati</taxon>
        <taxon>Bacillota</taxon>
        <taxon>Clostridia</taxon>
        <taxon>Lachnospirales</taxon>
        <taxon>Lachnospiraceae</taxon>
        <taxon>Mobilisporobacter</taxon>
    </lineage>
</organism>
<evidence type="ECO:0000259" key="4">
    <source>
        <dbReference type="PROSITE" id="PS50893"/>
    </source>
</evidence>
<evidence type="ECO:0000313" key="5">
    <source>
        <dbReference type="EMBL" id="ROR28459.1"/>
    </source>
</evidence>
<dbReference type="Pfam" id="PF00005">
    <property type="entry name" value="ABC_tran"/>
    <property type="match status" value="1"/>
</dbReference>
<dbReference type="SMART" id="SM00382">
    <property type="entry name" value="AAA"/>
    <property type="match status" value="1"/>
</dbReference>
<evidence type="ECO:0000256" key="2">
    <source>
        <dbReference type="ARBA" id="ARBA00022741"/>
    </source>
</evidence>
<name>A0A3N1XP57_9FIRM</name>
<keyword evidence="6" id="KW-1185">Reference proteome</keyword>
<proteinExistence type="predicted"/>
<dbReference type="AlphaFoldDB" id="A0A3N1XP57"/>